<evidence type="ECO:0000256" key="7">
    <source>
        <dbReference type="ARBA" id="ARBA00022833"/>
    </source>
</evidence>
<dbReference type="GO" id="GO:0016925">
    <property type="term" value="P:protein sumoylation"/>
    <property type="evidence" value="ECO:0007669"/>
    <property type="project" value="TreeGrafter"/>
</dbReference>
<keyword evidence="6" id="KW-0833">Ubl conjugation pathway</keyword>
<name>A0AAD5WXN3_9PEZI</name>
<dbReference type="InterPro" id="IPR013083">
    <property type="entry name" value="Znf_RING/FYVE/PHD"/>
</dbReference>
<keyword evidence="7" id="KW-0862">Zinc</keyword>
<keyword evidence="13" id="KW-1185">Reference proteome</keyword>
<dbReference type="InterPro" id="IPR031141">
    <property type="entry name" value="SIZ1/2_SP-RING"/>
</dbReference>
<keyword evidence="5 8" id="KW-0863">Zinc-finger</keyword>
<feature type="compositionally biased region" description="Basic and acidic residues" evidence="9">
    <location>
        <begin position="543"/>
        <end position="553"/>
    </location>
</feature>
<gene>
    <name evidence="12" type="ORF">MKZ38_006550</name>
</gene>
<feature type="compositionally biased region" description="Acidic residues" evidence="9">
    <location>
        <begin position="569"/>
        <end position="581"/>
    </location>
</feature>
<dbReference type="PANTHER" id="PTHR10782:SF4">
    <property type="entry name" value="TONALLI, ISOFORM E"/>
    <property type="match status" value="1"/>
</dbReference>
<dbReference type="PROSITE" id="PS51466">
    <property type="entry name" value="PINIT"/>
    <property type="match status" value="1"/>
</dbReference>
<feature type="compositionally biased region" description="Polar residues" evidence="9">
    <location>
        <begin position="173"/>
        <end position="208"/>
    </location>
</feature>
<dbReference type="Gene3D" id="3.30.40.10">
    <property type="entry name" value="Zinc/RING finger domain, C3HC4 (zinc finger)"/>
    <property type="match status" value="1"/>
</dbReference>
<dbReference type="CDD" id="cd16792">
    <property type="entry name" value="SP-RING_Siz-like"/>
    <property type="match status" value="1"/>
</dbReference>
<evidence type="ECO:0000313" key="13">
    <source>
        <dbReference type="Proteomes" id="UP001201980"/>
    </source>
</evidence>
<evidence type="ECO:0000256" key="4">
    <source>
        <dbReference type="ARBA" id="ARBA00022723"/>
    </source>
</evidence>
<dbReference type="InterPro" id="IPR038654">
    <property type="entry name" value="PINIT_sf"/>
</dbReference>
<protein>
    <submittedName>
        <fullName evidence="12">Uncharacterized protein</fullName>
    </submittedName>
</protein>
<organism evidence="12 13">
    <name type="scientific">Zalerion maritima</name>
    <dbReference type="NCBI Taxonomy" id="339359"/>
    <lineage>
        <taxon>Eukaryota</taxon>
        <taxon>Fungi</taxon>
        <taxon>Dikarya</taxon>
        <taxon>Ascomycota</taxon>
        <taxon>Pezizomycotina</taxon>
        <taxon>Sordariomycetes</taxon>
        <taxon>Lulworthiomycetidae</taxon>
        <taxon>Lulworthiales</taxon>
        <taxon>Lulworthiaceae</taxon>
        <taxon>Zalerion</taxon>
    </lineage>
</organism>
<evidence type="ECO:0000256" key="5">
    <source>
        <dbReference type="ARBA" id="ARBA00022771"/>
    </source>
</evidence>
<dbReference type="Pfam" id="PF14324">
    <property type="entry name" value="PINIT"/>
    <property type="match status" value="1"/>
</dbReference>
<dbReference type="Proteomes" id="UP001201980">
    <property type="component" value="Unassembled WGS sequence"/>
</dbReference>
<dbReference type="EMBL" id="JAKWBI020000003">
    <property type="protein sequence ID" value="KAJ2907256.1"/>
    <property type="molecule type" value="Genomic_DNA"/>
</dbReference>
<comment type="pathway">
    <text evidence="1">Protein modification; protein sumoylation.</text>
</comment>
<comment type="caution">
    <text evidence="12">The sequence shown here is derived from an EMBL/GenBank/DDBJ whole genome shotgun (WGS) entry which is preliminary data.</text>
</comment>
<dbReference type="GO" id="GO:0000785">
    <property type="term" value="C:chromatin"/>
    <property type="evidence" value="ECO:0007669"/>
    <property type="project" value="TreeGrafter"/>
</dbReference>
<feature type="compositionally biased region" description="Low complexity" evidence="9">
    <location>
        <begin position="609"/>
        <end position="621"/>
    </location>
</feature>
<dbReference type="Pfam" id="PF02891">
    <property type="entry name" value="zf-MIZ"/>
    <property type="match status" value="1"/>
</dbReference>
<evidence type="ECO:0000256" key="8">
    <source>
        <dbReference type="PROSITE-ProRule" id="PRU00452"/>
    </source>
</evidence>
<dbReference type="Gene3D" id="2.60.120.780">
    <property type="entry name" value="PINIT domain"/>
    <property type="match status" value="1"/>
</dbReference>
<evidence type="ECO:0000256" key="2">
    <source>
        <dbReference type="ARBA" id="ARBA00005383"/>
    </source>
</evidence>
<evidence type="ECO:0000313" key="12">
    <source>
        <dbReference type="EMBL" id="KAJ2907256.1"/>
    </source>
</evidence>
<dbReference type="InterPro" id="IPR004181">
    <property type="entry name" value="Znf_MIZ"/>
</dbReference>
<dbReference type="GO" id="GO:0061665">
    <property type="term" value="F:SUMO ligase activity"/>
    <property type="evidence" value="ECO:0007669"/>
    <property type="project" value="TreeGrafter"/>
</dbReference>
<dbReference type="AlphaFoldDB" id="A0AAD5WXN3"/>
<dbReference type="GO" id="GO:0008270">
    <property type="term" value="F:zinc ion binding"/>
    <property type="evidence" value="ECO:0007669"/>
    <property type="project" value="UniProtKB-KW"/>
</dbReference>
<reference evidence="12" key="1">
    <citation type="submission" date="2022-07" db="EMBL/GenBank/DDBJ databases">
        <title>Draft genome sequence of Zalerion maritima ATCC 34329, a (micro)plastics degrading marine fungus.</title>
        <authorList>
            <person name="Paco A."/>
            <person name="Goncalves M.F.M."/>
            <person name="Rocha-Santos T.A.P."/>
            <person name="Alves A."/>
        </authorList>
    </citation>
    <scope>NUCLEOTIDE SEQUENCE</scope>
    <source>
        <strain evidence="12">ATCC 34329</strain>
    </source>
</reference>
<sequence length="671" mass="74187">MASSGMTSQGDVDALIRTIRAHSFLNKQLQNICTINGLKATGVKMDLQNRIVNRGIGSRECTPILQQQPLPSPQFQPNLKPVFIPIFKSATLLLPLCETCSSPTTPPIQFLHQLGSLLSPFNASGYRTWLLPNSPPCRIQPALSFLISVADIPKQNKRKKANWGVAARPDITKSASDPRQFQHVRQSIQDTQKGGKNASHSVSYNGNRPSPAAPASGHANRTMPPYGQDNYNGAHPNQTGDYGNQYRTPQGYSSMNQQQISFLTFPGVPSLRKIGITFRESPFYKIEAYIGETRVLEPMQHHRNTVELLVRTQDQALLSRCGPGSGLRVMLFCAASDLGSQNIAFPQNSELKVNGGDVKANMRGLKRKPGSTRPVDLTDHLRLNPAHYNNRVTFTYALTMQERTQLLSGQKFHLVLCVCRVTSVAELVQCLEISRKIPRHVTVDDLRKKAADPDIVATSQKLSLKCPLSYMRLGLPCRGQACKHIQCFDATSYLQLQEQGPQWRCPICNREASYDDLAVDMYVKEILNNTSDDLDQVTIEPDARWHLGKDSPSRKSRPSFGESSALFGGDDDDDQDIDDDVIAIPDDGKVFSTPFTPARSLGTPGFITSRESSSAPKPSSGSKKRKAEVIDLTLDSDDDEPPRPAKKPLYGHNQIYTSGSIRPGHNTSYYS</sequence>
<keyword evidence="4" id="KW-0479">Metal-binding</keyword>
<feature type="compositionally biased region" description="Polar residues" evidence="9">
    <location>
        <begin position="654"/>
        <end position="671"/>
    </location>
</feature>
<feature type="region of interest" description="Disordered" evidence="9">
    <location>
        <begin position="543"/>
        <end position="671"/>
    </location>
</feature>
<evidence type="ECO:0000256" key="9">
    <source>
        <dbReference type="SAM" id="MobiDB-lite"/>
    </source>
</evidence>
<feature type="domain" description="SP-RING-type" evidence="10">
    <location>
        <begin position="451"/>
        <end position="532"/>
    </location>
</feature>
<evidence type="ECO:0000259" key="10">
    <source>
        <dbReference type="PROSITE" id="PS51044"/>
    </source>
</evidence>
<keyword evidence="3" id="KW-0808">Transferase</keyword>
<feature type="region of interest" description="Disordered" evidence="9">
    <location>
        <begin position="158"/>
        <end position="250"/>
    </location>
</feature>
<dbReference type="InterPro" id="IPR023321">
    <property type="entry name" value="PINIT"/>
</dbReference>
<proteinExistence type="inferred from homology"/>
<accession>A0AAD5WXN3</accession>
<evidence type="ECO:0000259" key="11">
    <source>
        <dbReference type="PROSITE" id="PS51466"/>
    </source>
</evidence>
<feature type="domain" description="PINIT" evidence="11">
    <location>
        <begin position="266"/>
        <end position="422"/>
    </location>
</feature>
<feature type="compositionally biased region" description="Polar residues" evidence="9">
    <location>
        <begin position="229"/>
        <end position="250"/>
    </location>
</feature>
<dbReference type="PROSITE" id="PS51044">
    <property type="entry name" value="ZF_SP_RING"/>
    <property type="match status" value="1"/>
</dbReference>
<evidence type="ECO:0000256" key="3">
    <source>
        <dbReference type="ARBA" id="ARBA00022679"/>
    </source>
</evidence>
<comment type="similarity">
    <text evidence="2">Belongs to the PIAS family.</text>
</comment>
<dbReference type="PANTHER" id="PTHR10782">
    <property type="entry name" value="ZINC FINGER MIZ DOMAIN-CONTAINING PROTEIN"/>
    <property type="match status" value="1"/>
</dbReference>
<evidence type="ECO:0000256" key="6">
    <source>
        <dbReference type="ARBA" id="ARBA00022786"/>
    </source>
</evidence>
<evidence type="ECO:0000256" key="1">
    <source>
        <dbReference type="ARBA" id="ARBA00004718"/>
    </source>
</evidence>